<evidence type="ECO:0008006" key="2">
    <source>
        <dbReference type="Google" id="ProtNLM"/>
    </source>
</evidence>
<dbReference type="InterPro" id="IPR035931">
    <property type="entry name" value="YlxR-like_sf"/>
</dbReference>
<dbReference type="SUPFAM" id="SSF64376">
    <property type="entry name" value="YlxR-like"/>
    <property type="match status" value="1"/>
</dbReference>
<sequence>MGVGVPVVGRTEPGRGAWVHLSGPCVAGLRSADLARAFRRTVSADQLDAAVAACRAAAVRAGFDG</sequence>
<evidence type="ECO:0000313" key="1">
    <source>
        <dbReference type="EMBL" id="SUZ87108.1"/>
    </source>
</evidence>
<proteinExistence type="predicted"/>
<organism evidence="1">
    <name type="scientific">marine metagenome</name>
    <dbReference type="NCBI Taxonomy" id="408172"/>
    <lineage>
        <taxon>unclassified sequences</taxon>
        <taxon>metagenomes</taxon>
        <taxon>ecological metagenomes</taxon>
    </lineage>
</organism>
<dbReference type="AlphaFoldDB" id="A0A381R898"/>
<accession>A0A381R898</accession>
<reference evidence="1" key="1">
    <citation type="submission" date="2018-05" db="EMBL/GenBank/DDBJ databases">
        <authorList>
            <person name="Lanie J.A."/>
            <person name="Ng W.-L."/>
            <person name="Kazmierczak K.M."/>
            <person name="Andrzejewski T.M."/>
            <person name="Davidsen T.M."/>
            <person name="Wayne K.J."/>
            <person name="Tettelin H."/>
            <person name="Glass J.I."/>
            <person name="Rusch D."/>
            <person name="Podicherti R."/>
            <person name="Tsui H.-C.T."/>
            <person name="Winkler M.E."/>
        </authorList>
    </citation>
    <scope>NUCLEOTIDE SEQUENCE</scope>
</reference>
<dbReference type="Gene3D" id="3.30.1230.10">
    <property type="entry name" value="YlxR-like"/>
    <property type="match status" value="1"/>
</dbReference>
<protein>
    <recommendedName>
        <fullName evidence="2">YlxR domain-containing protein</fullName>
    </recommendedName>
</protein>
<dbReference type="EMBL" id="UINC01001709">
    <property type="protein sequence ID" value="SUZ87108.1"/>
    <property type="molecule type" value="Genomic_DNA"/>
</dbReference>
<gene>
    <name evidence="1" type="ORF">METZ01_LOCUS39962</name>
</gene>
<name>A0A381R898_9ZZZZ</name>